<dbReference type="Pfam" id="PF03480">
    <property type="entry name" value="DctP"/>
    <property type="match status" value="1"/>
</dbReference>
<organism evidence="5 6">
    <name type="scientific">Nitratidesulfovibrio vulgaris (strain DP4)</name>
    <name type="common">Desulfovibrio vulgaris</name>
    <dbReference type="NCBI Taxonomy" id="391774"/>
    <lineage>
        <taxon>Bacteria</taxon>
        <taxon>Pseudomonadati</taxon>
        <taxon>Thermodesulfobacteriota</taxon>
        <taxon>Desulfovibrionia</taxon>
        <taxon>Desulfovibrionales</taxon>
        <taxon>Desulfovibrionaceae</taxon>
        <taxon>Nitratidesulfovibrio</taxon>
    </lineage>
</organism>
<dbReference type="NCBIfam" id="NF037995">
    <property type="entry name" value="TRAP_S1"/>
    <property type="match status" value="1"/>
</dbReference>
<keyword evidence="2" id="KW-0813">Transport</keyword>
<dbReference type="CDD" id="cd13603">
    <property type="entry name" value="PBP2_TRAP_Siap_TeaA_like"/>
    <property type="match status" value="1"/>
</dbReference>
<dbReference type="GO" id="GO:0030288">
    <property type="term" value="C:outer membrane-bounded periplasmic space"/>
    <property type="evidence" value="ECO:0007669"/>
    <property type="project" value="InterPro"/>
</dbReference>
<evidence type="ECO:0000256" key="4">
    <source>
        <dbReference type="SAM" id="SignalP"/>
    </source>
</evidence>
<dbReference type="Gene3D" id="3.40.190.170">
    <property type="entry name" value="Bacterial extracellular solute-binding protein, family 7"/>
    <property type="match status" value="1"/>
</dbReference>
<comment type="similarity">
    <text evidence="1">Belongs to the bacterial solute-binding protein 7 family.</text>
</comment>
<dbReference type="SUPFAM" id="SSF53850">
    <property type="entry name" value="Periplasmic binding protein-like II"/>
    <property type="match status" value="1"/>
</dbReference>
<evidence type="ECO:0000313" key="6">
    <source>
        <dbReference type="Proteomes" id="UP000009173"/>
    </source>
</evidence>
<dbReference type="RefSeq" id="WP_011791649.1">
    <property type="nucleotide sequence ID" value="NC_008751.1"/>
</dbReference>
<dbReference type="Proteomes" id="UP000009173">
    <property type="component" value="Chromosome"/>
</dbReference>
<dbReference type="PANTHER" id="PTHR33376:SF7">
    <property type="entry name" value="C4-DICARBOXYLATE-BINDING PROTEIN DCTB"/>
    <property type="match status" value="1"/>
</dbReference>
<proteinExistence type="inferred from homology"/>
<dbReference type="PANTHER" id="PTHR33376">
    <property type="match status" value="1"/>
</dbReference>
<sequence precursor="true">MRNFFKANAIAAIACIAMLAAGSYAEAAKRITIRLAHPMAPGNNVTLGYEKFKEIVEAKSNGKVRIQLFGNCMLGSDRVTMEATQRGTLEMASSSSPNMANFSKEMMVFDLPYITSPEHQEKLYKALDEGALGERLDAIAAGIGLKPIMYSEYGYRNFATTKKPIKTADDLKNLKVRTTDSPIEVAVASALGMNPTPVSWGETYTALQQGTVDGEGNTFGLLNDAKHTEVLRHAMDSAHNYSMHLLMINKAYFDKLPADVQQILVDSGKEALAYQRAISNDLEKKAEQAFVERGIVITKLAPEERAKMRELTRPVWDKFSNDIPADLVKLVQETQQ</sequence>
<dbReference type="GO" id="GO:0055085">
    <property type="term" value="P:transmembrane transport"/>
    <property type="evidence" value="ECO:0007669"/>
    <property type="project" value="InterPro"/>
</dbReference>
<evidence type="ECO:0000256" key="3">
    <source>
        <dbReference type="ARBA" id="ARBA00022729"/>
    </source>
</evidence>
<dbReference type="EMBL" id="CP000527">
    <property type="protein sequence ID" value="ABM27516.1"/>
    <property type="molecule type" value="Genomic_DNA"/>
</dbReference>
<evidence type="ECO:0000256" key="2">
    <source>
        <dbReference type="ARBA" id="ARBA00022448"/>
    </source>
</evidence>
<evidence type="ECO:0000256" key="1">
    <source>
        <dbReference type="ARBA" id="ARBA00009023"/>
    </source>
</evidence>
<dbReference type="AlphaFoldDB" id="A0A0H3A664"/>
<dbReference type="InterPro" id="IPR004682">
    <property type="entry name" value="TRAP_DctP"/>
</dbReference>
<feature type="signal peptide" evidence="4">
    <location>
        <begin position="1"/>
        <end position="27"/>
    </location>
</feature>
<name>A0A0H3A664_NITV4</name>
<dbReference type="KEGG" id="dvl:Dvul_0493"/>
<dbReference type="InterPro" id="IPR038404">
    <property type="entry name" value="TRAP_DctP_sf"/>
</dbReference>
<protein>
    <submittedName>
        <fullName evidence="5">TRAP dicarboxylate transporter, DctP subunit</fullName>
    </submittedName>
</protein>
<gene>
    <name evidence="5" type="ordered locus">Dvul_0493</name>
</gene>
<accession>A0A0H3A664</accession>
<dbReference type="PIRSF" id="PIRSF006470">
    <property type="entry name" value="DctB"/>
    <property type="match status" value="1"/>
</dbReference>
<dbReference type="HOGENOM" id="CLU_036176_1_3_7"/>
<dbReference type="InterPro" id="IPR018389">
    <property type="entry name" value="DctP_fam"/>
</dbReference>
<feature type="chain" id="PRO_5002604116" evidence="4">
    <location>
        <begin position="28"/>
        <end position="336"/>
    </location>
</feature>
<keyword evidence="3 4" id="KW-0732">Signal</keyword>
<dbReference type="NCBIfam" id="TIGR00787">
    <property type="entry name" value="dctP"/>
    <property type="match status" value="1"/>
</dbReference>
<evidence type="ECO:0000313" key="5">
    <source>
        <dbReference type="EMBL" id="ABM27516.1"/>
    </source>
</evidence>
<reference evidence="6" key="1">
    <citation type="journal article" date="2009" name="Environ. Microbiol.">
        <title>Contribution of mobile genetic elements to Desulfovibrio vulgaris genome plasticity.</title>
        <authorList>
            <person name="Walker C.B."/>
            <person name="Stolyar S."/>
            <person name="Chivian D."/>
            <person name="Pinel N."/>
            <person name="Gabster J.A."/>
            <person name="Dehal P.S."/>
            <person name="He Z."/>
            <person name="Yang Z.K."/>
            <person name="Yen H.C."/>
            <person name="Zhou J."/>
            <person name="Wall J.D."/>
            <person name="Hazen T.C."/>
            <person name="Arkin A.P."/>
            <person name="Stahl D.A."/>
        </authorList>
    </citation>
    <scope>NUCLEOTIDE SEQUENCE [LARGE SCALE GENOMIC DNA]</scope>
    <source>
        <strain evidence="6">DP4</strain>
    </source>
</reference>